<protein>
    <recommendedName>
        <fullName evidence="3">N-acetyltransferase domain-containing protein</fullName>
    </recommendedName>
</protein>
<dbReference type="PROSITE" id="PS51186">
    <property type="entry name" value="GNAT"/>
    <property type="match status" value="1"/>
</dbReference>
<dbReference type="EMBL" id="AJAQ01000013">
    <property type="protein sequence ID" value="EOH95202.1"/>
    <property type="molecule type" value="Genomic_DNA"/>
</dbReference>
<keyword evidence="5" id="KW-1185">Reference proteome</keyword>
<dbReference type="GO" id="GO:0016747">
    <property type="term" value="F:acyltransferase activity, transferring groups other than amino-acyl groups"/>
    <property type="evidence" value="ECO:0007669"/>
    <property type="project" value="InterPro"/>
</dbReference>
<evidence type="ECO:0000313" key="5">
    <source>
        <dbReference type="Proteomes" id="UP000013782"/>
    </source>
</evidence>
<dbReference type="Proteomes" id="UP000013782">
    <property type="component" value="Unassembled WGS sequence"/>
</dbReference>
<keyword evidence="2" id="KW-0012">Acyltransferase</keyword>
<dbReference type="HOGENOM" id="CLU_118513_0_0_9"/>
<evidence type="ECO:0000313" key="4">
    <source>
        <dbReference type="EMBL" id="EOH95202.1"/>
    </source>
</evidence>
<gene>
    <name evidence="4" type="ORF">UAU_01617</name>
</gene>
<dbReference type="AlphaFoldDB" id="R2QFB8"/>
<name>R2QFB8_9ENTE</name>
<comment type="caution">
    <text evidence="4">The sequence shown here is derived from an EMBL/GenBank/DDBJ whole genome shotgun (WGS) entry which is preliminary data.</text>
</comment>
<dbReference type="RefSeq" id="WP_010756623.1">
    <property type="nucleotide sequence ID" value="NZ_ASWD01000006.1"/>
</dbReference>
<accession>R2QFB8</accession>
<dbReference type="InterPro" id="IPR050680">
    <property type="entry name" value="YpeA/RimI_acetyltransf"/>
</dbReference>
<dbReference type="PATRIC" id="fig|1158607.3.peg.1587"/>
<dbReference type="Pfam" id="PF00583">
    <property type="entry name" value="Acetyltransf_1"/>
    <property type="match status" value="1"/>
</dbReference>
<dbReference type="OrthoDB" id="9789605at2"/>
<dbReference type="CDD" id="cd04301">
    <property type="entry name" value="NAT_SF"/>
    <property type="match status" value="1"/>
</dbReference>
<evidence type="ECO:0000256" key="1">
    <source>
        <dbReference type="ARBA" id="ARBA00022679"/>
    </source>
</evidence>
<keyword evidence="1" id="KW-0808">Transferase</keyword>
<sequence length="189" mass="21291">MTDYQIIKFSEVTNLQKEQAVDVFLEGFGHMMTFTKENEKLEALFLDSFNPSYILLYKEAEQILGIVGIATNKVRPIKFNKSECQKLFGNVKGSIICGQMNAIFQSKAVEEETDLYIDVLATAKAARGKGVASKLIQYCLELPDFQTCHLEVLSKNANAKRLYEHLGFAAYKHQRLSPTLLQGWGTPSK</sequence>
<dbReference type="InterPro" id="IPR000182">
    <property type="entry name" value="GNAT_dom"/>
</dbReference>
<dbReference type="eggNOG" id="COG0456">
    <property type="taxonomic scope" value="Bacteria"/>
</dbReference>
<evidence type="ECO:0000259" key="3">
    <source>
        <dbReference type="PROSITE" id="PS51186"/>
    </source>
</evidence>
<dbReference type="InterPro" id="IPR016181">
    <property type="entry name" value="Acyl_CoA_acyltransferase"/>
</dbReference>
<proteinExistence type="predicted"/>
<evidence type="ECO:0000256" key="2">
    <source>
        <dbReference type="ARBA" id="ARBA00023315"/>
    </source>
</evidence>
<feature type="domain" description="N-acetyltransferase" evidence="3">
    <location>
        <begin position="29"/>
        <end position="186"/>
    </location>
</feature>
<dbReference type="Gene3D" id="3.40.630.30">
    <property type="match status" value="1"/>
</dbReference>
<dbReference type="PANTHER" id="PTHR43420">
    <property type="entry name" value="ACETYLTRANSFERASE"/>
    <property type="match status" value="1"/>
</dbReference>
<dbReference type="STRING" id="160454.RV10_GL001733"/>
<dbReference type="SUPFAM" id="SSF55729">
    <property type="entry name" value="Acyl-CoA N-acyltransferases (Nat)"/>
    <property type="match status" value="1"/>
</dbReference>
<reference evidence="4 5" key="1">
    <citation type="submission" date="2013-02" db="EMBL/GenBank/DDBJ databases">
        <title>The Genome Sequence of Enterococcus pallens BAA-351.</title>
        <authorList>
            <consortium name="The Broad Institute Genome Sequencing Platform"/>
            <consortium name="The Broad Institute Genome Sequencing Center for Infectious Disease"/>
            <person name="Earl A.M."/>
            <person name="Gilmore M.S."/>
            <person name="Lebreton F."/>
            <person name="Walker B."/>
            <person name="Young S.K."/>
            <person name="Zeng Q."/>
            <person name="Gargeya S."/>
            <person name="Fitzgerald M."/>
            <person name="Haas B."/>
            <person name="Abouelleil A."/>
            <person name="Alvarado L."/>
            <person name="Arachchi H.M."/>
            <person name="Berlin A.M."/>
            <person name="Chapman S.B."/>
            <person name="Dewar J."/>
            <person name="Goldberg J."/>
            <person name="Griggs A."/>
            <person name="Gujja S."/>
            <person name="Hansen M."/>
            <person name="Howarth C."/>
            <person name="Imamovic A."/>
            <person name="Larimer J."/>
            <person name="McCowan C."/>
            <person name="Murphy C."/>
            <person name="Neiman D."/>
            <person name="Pearson M."/>
            <person name="Priest M."/>
            <person name="Roberts A."/>
            <person name="Saif S."/>
            <person name="Shea T."/>
            <person name="Sisk P."/>
            <person name="Sykes S."/>
            <person name="Wortman J."/>
            <person name="Nusbaum C."/>
            <person name="Birren B."/>
        </authorList>
    </citation>
    <scope>NUCLEOTIDE SEQUENCE [LARGE SCALE GENOMIC DNA]</scope>
    <source>
        <strain evidence="4 5">ATCC BAA-351</strain>
    </source>
</reference>
<organism evidence="4 5">
    <name type="scientific">Enterococcus pallens ATCC BAA-351</name>
    <dbReference type="NCBI Taxonomy" id="1158607"/>
    <lineage>
        <taxon>Bacteria</taxon>
        <taxon>Bacillati</taxon>
        <taxon>Bacillota</taxon>
        <taxon>Bacilli</taxon>
        <taxon>Lactobacillales</taxon>
        <taxon>Enterococcaceae</taxon>
        <taxon>Enterococcus</taxon>
    </lineage>
</organism>